<dbReference type="Gene3D" id="1.25.70.10">
    <property type="entry name" value="Transcription termination factor 3, mitochondrial"/>
    <property type="match status" value="1"/>
</dbReference>
<evidence type="ECO:0000313" key="5">
    <source>
        <dbReference type="Proteomes" id="UP001327560"/>
    </source>
</evidence>
<keyword evidence="5" id="KW-1185">Reference proteome</keyword>
<dbReference type="Pfam" id="PF02536">
    <property type="entry name" value="mTERF"/>
    <property type="match status" value="1"/>
</dbReference>
<evidence type="ECO:0000256" key="1">
    <source>
        <dbReference type="ARBA" id="ARBA00007692"/>
    </source>
</evidence>
<comment type="similarity">
    <text evidence="1">Belongs to the mTERF family.</text>
</comment>
<name>A0AAQ3QDK3_9LILI</name>
<gene>
    <name evidence="4" type="ORF">Cni_G17429</name>
</gene>
<dbReference type="PANTHER" id="PTHR13068:SF242">
    <property type="entry name" value="OS04G0637500 PROTEIN"/>
    <property type="match status" value="1"/>
</dbReference>
<keyword evidence="2" id="KW-0804">Transcription</keyword>
<accession>A0AAQ3QDK3</accession>
<dbReference type="FunFam" id="1.25.70.10:FF:000001">
    <property type="entry name" value="Mitochondrial transcription termination factor-like"/>
    <property type="match status" value="1"/>
</dbReference>
<dbReference type="InterPro" id="IPR003690">
    <property type="entry name" value="MTERF"/>
</dbReference>
<dbReference type="Proteomes" id="UP001327560">
    <property type="component" value="Chromosome 5"/>
</dbReference>
<evidence type="ECO:0000313" key="4">
    <source>
        <dbReference type="EMBL" id="WOL08676.1"/>
    </source>
</evidence>
<evidence type="ECO:0000256" key="3">
    <source>
        <dbReference type="ARBA" id="ARBA00022946"/>
    </source>
</evidence>
<dbReference type="GO" id="GO:0006353">
    <property type="term" value="P:DNA-templated transcription termination"/>
    <property type="evidence" value="ECO:0007669"/>
    <property type="project" value="UniProtKB-KW"/>
</dbReference>
<dbReference type="PANTHER" id="PTHR13068">
    <property type="entry name" value="CGI-12 PROTEIN-RELATED"/>
    <property type="match status" value="1"/>
</dbReference>
<keyword evidence="2" id="KW-0805">Transcription regulation</keyword>
<proteinExistence type="inferred from homology"/>
<dbReference type="AlphaFoldDB" id="A0AAQ3QDK3"/>
<protein>
    <submittedName>
        <fullName evidence="4">Transcription termination factor MTERF6, chloroplastic/mitochondrial-like</fullName>
    </submittedName>
</protein>
<dbReference type="EMBL" id="CP136894">
    <property type="protein sequence ID" value="WOL08676.1"/>
    <property type="molecule type" value="Genomic_DNA"/>
</dbReference>
<dbReference type="GO" id="GO:0003676">
    <property type="term" value="F:nucleic acid binding"/>
    <property type="evidence" value="ECO:0007669"/>
    <property type="project" value="InterPro"/>
</dbReference>
<keyword evidence="3" id="KW-0809">Transit peptide</keyword>
<dbReference type="SMART" id="SM00733">
    <property type="entry name" value="Mterf"/>
    <property type="match status" value="3"/>
</dbReference>
<sequence>MWRRSSSRSFELYATLAIQNATSSIIKNVVLPNLKFLRDECGIPEERVYLVLSKNPGLAIQKPISLRALVARAEELGIPRQSSKLIWTLYVLRMVSKERYEAKVKLMKSLGWSDSEFVSAIQRSATFLGFSQEALLRKMNFWVKEVGCKPSYIASRPELLTYSLEKRLIPRFHVMEMLKSKGLRNVQQQPSSFFSLSHAKFRDKFVLCYKDEVPELLDILGVVNE</sequence>
<organism evidence="4 5">
    <name type="scientific">Canna indica</name>
    <name type="common">Indian-shot</name>
    <dbReference type="NCBI Taxonomy" id="4628"/>
    <lineage>
        <taxon>Eukaryota</taxon>
        <taxon>Viridiplantae</taxon>
        <taxon>Streptophyta</taxon>
        <taxon>Embryophyta</taxon>
        <taxon>Tracheophyta</taxon>
        <taxon>Spermatophyta</taxon>
        <taxon>Magnoliopsida</taxon>
        <taxon>Liliopsida</taxon>
        <taxon>Zingiberales</taxon>
        <taxon>Cannaceae</taxon>
        <taxon>Canna</taxon>
    </lineage>
</organism>
<reference evidence="4 5" key="1">
    <citation type="submission" date="2023-10" db="EMBL/GenBank/DDBJ databases">
        <title>Chromosome-scale genome assembly provides insights into flower coloration mechanisms of Canna indica.</title>
        <authorList>
            <person name="Li C."/>
        </authorList>
    </citation>
    <scope>NUCLEOTIDE SEQUENCE [LARGE SCALE GENOMIC DNA]</scope>
    <source>
        <tissue evidence="4">Flower</tissue>
    </source>
</reference>
<keyword evidence="2" id="KW-0806">Transcription termination</keyword>
<evidence type="ECO:0000256" key="2">
    <source>
        <dbReference type="ARBA" id="ARBA00022472"/>
    </source>
</evidence>
<dbReference type="InterPro" id="IPR038538">
    <property type="entry name" value="MTERF_sf"/>
</dbReference>